<dbReference type="InterPro" id="IPR020449">
    <property type="entry name" value="Tscrpt_reg_AraC-type_HTH"/>
</dbReference>
<keyword evidence="1" id="KW-0805">Transcription regulation</keyword>
<dbReference type="RefSeq" id="WP_320502211.1">
    <property type="nucleotide sequence ID" value="NZ_JAXCLX010000003.1"/>
</dbReference>
<organism evidence="5 6">
    <name type="scientific">Dongia rigui</name>
    <dbReference type="NCBI Taxonomy" id="940149"/>
    <lineage>
        <taxon>Bacteria</taxon>
        <taxon>Pseudomonadati</taxon>
        <taxon>Pseudomonadota</taxon>
        <taxon>Alphaproteobacteria</taxon>
        <taxon>Rhodospirillales</taxon>
        <taxon>Dongiaceae</taxon>
        <taxon>Dongia</taxon>
    </lineage>
</organism>
<evidence type="ECO:0000256" key="1">
    <source>
        <dbReference type="ARBA" id="ARBA00023015"/>
    </source>
</evidence>
<evidence type="ECO:0000256" key="3">
    <source>
        <dbReference type="ARBA" id="ARBA00023163"/>
    </source>
</evidence>
<dbReference type="PANTHER" id="PTHR47894">
    <property type="entry name" value="HTH-TYPE TRANSCRIPTIONAL REGULATOR GADX"/>
    <property type="match status" value="1"/>
</dbReference>
<dbReference type="SUPFAM" id="SSF46689">
    <property type="entry name" value="Homeodomain-like"/>
    <property type="match status" value="1"/>
</dbReference>
<protein>
    <submittedName>
        <fullName evidence="5">AraC family transcriptional regulator</fullName>
    </submittedName>
</protein>
<gene>
    <name evidence="5" type="ORF">SMD31_17490</name>
</gene>
<keyword evidence="2" id="KW-0238">DNA-binding</keyword>
<dbReference type="PANTHER" id="PTHR47894:SF1">
    <property type="entry name" value="HTH-TYPE TRANSCRIPTIONAL REGULATOR VQSM"/>
    <property type="match status" value="1"/>
</dbReference>
<dbReference type="InterPro" id="IPR032687">
    <property type="entry name" value="AraC-type_N"/>
</dbReference>
<comment type="caution">
    <text evidence="5">The sequence shown here is derived from an EMBL/GenBank/DDBJ whole genome shotgun (WGS) entry which is preliminary data.</text>
</comment>
<accession>A0ABU5E488</accession>
<dbReference type="PRINTS" id="PR00032">
    <property type="entry name" value="HTHARAC"/>
</dbReference>
<dbReference type="EMBL" id="JAXCLX010000003">
    <property type="protein sequence ID" value="MDY0873738.1"/>
    <property type="molecule type" value="Genomic_DNA"/>
</dbReference>
<keyword evidence="3" id="KW-0804">Transcription</keyword>
<evidence type="ECO:0000259" key="4">
    <source>
        <dbReference type="PROSITE" id="PS01124"/>
    </source>
</evidence>
<dbReference type="Gene3D" id="1.10.10.60">
    <property type="entry name" value="Homeodomain-like"/>
    <property type="match status" value="1"/>
</dbReference>
<reference evidence="5 6" key="1">
    <citation type="journal article" date="2013" name="Antonie Van Leeuwenhoek">
        <title>Dongia rigui sp. nov., isolated from freshwater of a large wetland in Korea.</title>
        <authorList>
            <person name="Baik K.S."/>
            <person name="Hwang Y.M."/>
            <person name="Choi J.S."/>
            <person name="Kwon J."/>
            <person name="Seong C.N."/>
        </authorList>
    </citation>
    <scope>NUCLEOTIDE SEQUENCE [LARGE SCALE GENOMIC DNA]</scope>
    <source>
        <strain evidence="5 6">04SU4-P</strain>
    </source>
</reference>
<keyword evidence="6" id="KW-1185">Reference proteome</keyword>
<evidence type="ECO:0000256" key="2">
    <source>
        <dbReference type="ARBA" id="ARBA00023125"/>
    </source>
</evidence>
<dbReference type="InterPro" id="IPR009057">
    <property type="entry name" value="Homeodomain-like_sf"/>
</dbReference>
<dbReference type="Pfam" id="PF12833">
    <property type="entry name" value="HTH_18"/>
    <property type="match status" value="1"/>
</dbReference>
<dbReference type="Proteomes" id="UP001271769">
    <property type="component" value="Unassembled WGS sequence"/>
</dbReference>
<sequence>MIHPSGRPISQNDTAPVVLSAAASGLVDFIDAQGGDVDSIFGNCGLAPEMTVAPALQLRLAAYCALFEEAARQTRHDNFGLWFGQQFSPRDLGMWGYASLSSPTLGSALENLVGLFRYQQSSSIMALKRDEAGRMRLEYQILSPSIIARRQDAELSLGQFTNIIRECCGRHWAPDEIQFEHPRPADWRQHEMAFGAPVFFGCATNAIVFDAALLKRPMPGRDPKLLAMMQSCLQSLGSRERPESLVDRVRGAVRLRLADGAPTLEQVAHALRLSPNAVQRALNDAGLGFREAVEATRFDLSRHYLQQSQLPLSEIALLLGYSELSAFTRAFTRWAGVSPRNYRQTISRH</sequence>
<dbReference type="Pfam" id="PF12625">
    <property type="entry name" value="Arabinose_bd"/>
    <property type="match status" value="1"/>
</dbReference>
<evidence type="ECO:0000313" key="5">
    <source>
        <dbReference type="EMBL" id="MDY0873738.1"/>
    </source>
</evidence>
<dbReference type="SMART" id="SM00342">
    <property type="entry name" value="HTH_ARAC"/>
    <property type="match status" value="1"/>
</dbReference>
<dbReference type="PROSITE" id="PS01124">
    <property type="entry name" value="HTH_ARAC_FAMILY_2"/>
    <property type="match status" value="1"/>
</dbReference>
<feature type="domain" description="HTH araC/xylS-type" evidence="4">
    <location>
        <begin position="247"/>
        <end position="345"/>
    </location>
</feature>
<name>A0ABU5E488_9PROT</name>
<proteinExistence type="predicted"/>
<dbReference type="InterPro" id="IPR018060">
    <property type="entry name" value="HTH_AraC"/>
</dbReference>
<evidence type="ECO:0000313" key="6">
    <source>
        <dbReference type="Proteomes" id="UP001271769"/>
    </source>
</evidence>